<protein>
    <submittedName>
        <fullName evidence="1">Uncharacterized protein</fullName>
    </submittedName>
</protein>
<reference evidence="1 2" key="1">
    <citation type="submission" date="2019-05" db="EMBL/GenBank/DDBJ databases">
        <title>Another draft genome of Portunus trituberculatus and its Hox gene families provides insights of decapod evolution.</title>
        <authorList>
            <person name="Jeong J.-H."/>
            <person name="Song I."/>
            <person name="Kim S."/>
            <person name="Choi T."/>
            <person name="Kim D."/>
            <person name="Ryu S."/>
            <person name="Kim W."/>
        </authorList>
    </citation>
    <scope>NUCLEOTIDE SEQUENCE [LARGE SCALE GENOMIC DNA]</scope>
    <source>
        <tissue evidence="1">Muscle</tissue>
    </source>
</reference>
<proteinExistence type="predicted"/>
<dbReference type="AlphaFoldDB" id="A0A5B7DEZ6"/>
<organism evidence="1 2">
    <name type="scientific">Portunus trituberculatus</name>
    <name type="common">Swimming crab</name>
    <name type="synonym">Neptunus trituberculatus</name>
    <dbReference type="NCBI Taxonomy" id="210409"/>
    <lineage>
        <taxon>Eukaryota</taxon>
        <taxon>Metazoa</taxon>
        <taxon>Ecdysozoa</taxon>
        <taxon>Arthropoda</taxon>
        <taxon>Crustacea</taxon>
        <taxon>Multicrustacea</taxon>
        <taxon>Malacostraca</taxon>
        <taxon>Eumalacostraca</taxon>
        <taxon>Eucarida</taxon>
        <taxon>Decapoda</taxon>
        <taxon>Pleocyemata</taxon>
        <taxon>Brachyura</taxon>
        <taxon>Eubrachyura</taxon>
        <taxon>Portunoidea</taxon>
        <taxon>Portunidae</taxon>
        <taxon>Portuninae</taxon>
        <taxon>Portunus</taxon>
    </lineage>
</organism>
<sequence>MKKEDNMEWSVDVNTSNGASVTITLTAGTMNSPASGARTTRHIAVPYHPLTGCHTTPDTHCLAAPHILIWRLRPREVREASLMRLFMRLFPSGFLFSSSSSGNLARYTSG</sequence>
<evidence type="ECO:0000313" key="1">
    <source>
        <dbReference type="EMBL" id="MPC19615.1"/>
    </source>
</evidence>
<gene>
    <name evidence="1" type="ORF">E2C01_012533</name>
</gene>
<accession>A0A5B7DEZ6</accession>
<dbReference type="Proteomes" id="UP000324222">
    <property type="component" value="Unassembled WGS sequence"/>
</dbReference>
<keyword evidence="2" id="KW-1185">Reference proteome</keyword>
<evidence type="ECO:0000313" key="2">
    <source>
        <dbReference type="Proteomes" id="UP000324222"/>
    </source>
</evidence>
<dbReference type="EMBL" id="VSRR010000786">
    <property type="protein sequence ID" value="MPC19615.1"/>
    <property type="molecule type" value="Genomic_DNA"/>
</dbReference>
<name>A0A5B7DEZ6_PORTR</name>
<comment type="caution">
    <text evidence="1">The sequence shown here is derived from an EMBL/GenBank/DDBJ whole genome shotgun (WGS) entry which is preliminary data.</text>
</comment>